<keyword evidence="1" id="KW-1133">Transmembrane helix</keyword>
<evidence type="ECO:0000313" key="3">
    <source>
        <dbReference type="Proteomes" id="UP000185696"/>
    </source>
</evidence>
<keyword evidence="1" id="KW-0472">Membrane</keyword>
<accession>A0A7Z1AVC3</accession>
<dbReference type="AlphaFoldDB" id="A0A7Z1AVC3"/>
<comment type="caution">
    <text evidence="2">The sequence shown here is derived from an EMBL/GenBank/DDBJ whole genome shotgun (WGS) entry which is preliminary data.</text>
</comment>
<evidence type="ECO:0000313" key="2">
    <source>
        <dbReference type="EMBL" id="OLF07128.1"/>
    </source>
</evidence>
<dbReference type="EMBL" id="MSIF01000017">
    <property type="protein sequence ID" value="OLF07128.1"/>
    <property type="molecule type" value="Genomic_DNA"/>
</dbReference>
<proteinExistence type="predicted"/>
<evidence type="ECO:0000256" key="1">
    <source>
        <dbReference type="SAM" id="Phobius"/>
    </source>
</evidence>
<dbReference type="Proteomes" id="UP000185696">
    <property type="component" value="Unassembled WGS sequence"/>
</dbReference>
<gene>
    <name evidence="2" type="ORF">BLA60_28360</name>
</gene>
<reference evidence="2 3" key="1">
    <citation type="submission" date="2016-12" db="EMBL/GenBank/DDBJ databases">
        <title>The draft genome sequence of Actinophytocola xinjiangensis.</title>
        <authorList>
            <person name="Wang W."/>
            <person name="Yuan L."/>
        </authorList>
    </citation>
    <scope>NUCLEOTIDE SEQUENCE [LARGE SCALE GENOMIC DNA]</scope>
    <source>
        <strain evidence="2 3">CGMCC 4.4663</strain>
    </source>
</reference>
<organism evidence="2 3">
    <name type="scientific">Actinophytocola xinjiangensis</name>
    <dbReference type="NCBI Taxonomy" id="485602"/>
    <lineage>
        <taxon>Bacteria</taxon>
        <taxon>Bacillati</taxon>
        <taxon>Actinomycetota</taxon>
        <taxon>Actinomycetes</taxon>
        <taxon>Pseudonocardiales</taxon>
        <taxon>Pseudonocardiaceae</taxon>
    </lineage>
</organism>
<feature type="transmembrane region" description="Helical" evidence="1">
    <location>
        <begin position="129"/>
        <end position="151"/>
    </location>
</feature>
<feature type="transmembrane region" description="Helical" evidence="1">
    <location>
        <begin position="94"/>
        <end position="117"/>
    </location>
</feature>
<sequence length="171" mass="17602">MPLAGPTATSSVLVAAACLAALLDAWSSWFRHGVTADYVASAPGVGVADLTSASATGRTADALYVFAVIAAVVAVLVWLARVRANTRGQVPRRLPRTLAAGGWLATAAAGVALTLFHDLDATVDHLSQLARLDSALATAQCLAGAALVVVIRRTTNRITTETNQPGRTMRG</sequence>
<keyword evidence="1" id="KW-0812">Transmembrane</keyword>
<keyword evidence="3" id="KW-1185">Reference proteome</keyword>
<feature type="transmembrane region" description="Helical" evidence="1">
    <location>
        <begin position="62"/>
        <end position="82"/>
    </location>
</feature>
<protein>
    <submittedName>
        <fullName evidence="2">Uncharacterized protein</fullName>
    </submittedName>
</protein>
<name>A0A7Z1AVC3_9PSEU</name>